<dbReference type="InterPro" id="IPR012674">
    <property type="entry name" value="Calycin"/>
</dbReference>
<proteinExistence type="predicted"/>
<dbReference type="AlphaFoldDB" id="A0A6M2CHT8"/>
<feature type="chain" id="PRO_5027042131" evidence="1">
    <location>
        <begin position="22"/>
        <end position="181"/>
    </location>
</feature>
<evidence type="ECO:0000313" key="2">
    <source>
        <dbReference type="EMBL" id="NOV33226.1"/>
    </source>
</evidence>
<keyword evidence="1" id="KW-0732">Signal</keyword>
<dbReference type="GO" id="GO:0030682">
    <property type="term" value="P:symbiont-mediated perturbation of host defenses"/>
    <property type="evidence" value="ECO:0007669"/>
    <property type="project" value="InterPro"/>
</dbReference>
<name>A0A6M2CHT8_RHIMP</name>
<sequence length="181" mass="20358">MRRVALLTWLAALAVPLAFEALHSPGGPQKLPRMTADTYKVFASFPYAVGISVAPNTTKLSCLSAKQLEIDSKERTTTYLWNFPSLGLEIPFKVKAAEKPGTMTFTVGQDLKQREGILYYTDYKDCAIADLEYDGHVCILWARREVKDSVPQRCIDYYEDTCGVTVEQHSRDLCWDGEGDH</sequence>
<organism evidence="2">
    <name type="scientific">Rhipicephalus microplus</name>
    <name type="common">Cattle tick</name>
    <name type="synonym">Boophilus microplus</name>
    <dbReference type="NCBI Taxonomy" id="6941"/>
    <lineage>
        <taxon>Eukaryota</taxon>
        <taxon>Metazoa</taxon>
        <taxon>Ecdysozoa</taxon>
        <taxon>Arthropoda</taxon>
        <taxon>Chelicerata</taxon>
        <taxon>Arachnida</taxon>
        <taxon>Acari</taxon>
        <taxon>Parasitiformes</taxon>
        <taxon>Ixodida</taxon>
        <taxon>Ixodoidea</taxon>
        <taxon>Ixodidae</taxon>
        <taxon>Rhipicephalinae</taxon>
        <taxon>Rhipicephalus</taxon>
        <taxon>Boophilus</taxon>
    </lineage>
</organism>
<dbReference type="Gene3D" id="2.40.128.20">
    <property type="match status" value="1"/>
</dbReference>
<evidence type="ECO:0000256" key="1">
    <source>
        <dbReference type="SAM" id="SignalP"/>
    </source>
</evidence>
<reference evidence="2" key="1">
    <citation type="submission" date="2019-09" db="EMBL/GenBank/DDBJ databases">
        <title>Organ-specific transcriptomic study of the physiology of the cattle tick, Rhipicephalus microplus.</title>
        <authorList>
            <person name="Tirloni L."/>
            <person name="Braz G."/>
            <person name="Gandara A.C.P."/>
            <person name="Sabadin G.A."/>
            <person name="da Silva R.M."/>
            <person name="Guizzo M.G."/>
            <person name="Machado J.A."/>
            <person name="Costa E.P."/>
            <person name="Gomes H.F."/>
            <person name="Moraes J."/>
            <person name="Mota M.B.S."/>
            <person name="Mesquita R.D."/>
            <person name="Alvarenga P.H."/>
            <person name="Alves F."/>
            <person name="Seixas A."/>
            <person name="da Fonseca R.N."/>
            <person name="Fogaca A."/>
            <person name="Logullo C."/>
            <person name="Tanaka A."/>
            <person name="Daffre S."/>
            <person name="Termignoni C."/>
            <person name="Vaz I.S.Jr."/>
            <person name="Oliveira P.L."/>
            <person name="Ribeiro J.M."/>
        </authorList>
    </citation>
    <scope>NUCLEOTIDE SEQUENCE</scope>
    <source>
        <strain evidence="2">Porto Alegre</strain>
    </source>
</reference>
<accession>A0A6M2CHT8</accession>
<dbReference type="GO" id="GO:0043176">
    <property type="term" value="F:amine binding"/>
    <property type="evidence" value="ECO:0007669"/>
    <property type="project" value="InterPro"/>
</dbReference>
<dbReference type="OrthoDB" id="10392982at2759"/>
<protein>
    <submittedName>
        <fullName evidence="2">Putative lipocalin-5 1</fullName>
    </submittedName>
</protein>
<dbReference type="InterPro" id="IPR002970">
    <property type="entry name" value="Tick_his-bd"/>
</dbReference>
<feature type="signal peptide" evidence="1">
    <location>
        <begin position="1"/>
        <end position="21"/>
    </location>
</feature>
<dbReference type="Pfam" id="PF02098">
    <property type="entry name" value="His_binding"/>
    <property type="match status" value="1"/>
</dbReference>
<dbReference type="VEuPathDB" id="VectorBase:LOC119182147"/>
<dbReference type="SUPFAM" id="SSF50814">
    <property type="entry name" value="Lipocalins"/>
    <property type="match status" value="1"/>
</dbReference>
<dbReference type="EMBL" id="GHWJ01000489">
    <property type="protein sequence ID" value="NOV33226.1"/>
    <property type="molecule type" value="Transcribed_RNA"/>
</dbReference>